<dbReference type="PATRIC" id="fig|857265.3.peg.279"/>
<dbReference type="EMBL" id="LAQT01000001">
    <property type="protein sequence ID" value="KPC55257.1"/>
    <property type="molecule type" value="Genomic_DNA"/>
</dbReference>
<keyword evidence="3" id="KW-1185">Reference proteome</keyword>
<evidence type="ECO:0000256" key="1">
    <source>
        <dbReference type="HAMAP-Rule" id="MF_01270"/>
    </source>
</evidence>
<dbReference type="PANTHER" id="PTHR30605">
    <property type="entry name" value="ANHYDRO-N-ACETYLMURAMIC ACID KINASE"/>
    <property type="match status" value="1"/>
</dbReference>
<dbReference type="SUPFAM" id="SSF53067">
    <property type="entry name" value="Actin-like ATPase domain"/>
    <property type="match status" value="1"/>
</dbReference>
<keyword evidence="1" id="KW-0547">Nucleotide-binding</keyword>
<comment type="similarity">
    <text evidence="1">Belongs to the anhydro-N-acetylmuramic acid kinase family.</text>
</comment>
<dbReference type="OrthoDB" id="9763949at2"/>
<keyword evidence="1 2" id="KW-0418">Kinase</keyword>
<dbReference type="EC" id="2.7.1.170" evidence="1"/>
<dbReference type="RefSeq" id="WP_053935973.1">
    <property type="nucleotide sequence ID" value="NZ_LAQT01000001.1"/>
</dbReference>
<dbReference type="HAMAP" id="MF_01270">
    <property type="entry name" value="AnhMurNAc_kinase"/>
    <property type="match status" value="1"/>
</dbReference>
<dbReference type="Pfam" id="PF03702">
    <property type="entry name" value="AnmK"/>
    <property type="match status" value="1"/>
</dbReference>
<reference evidence="2 3" key="1">
    <citation type="submission" date="2015-07" db="EMBL/GenBank/DDBJ databases">
        <title>Draft genome sequence of the Amantichitinum ursilacus IGB-41, a new chitin-degrading bacterium.</title>
        <authorList>
            <person name="Kirstahler P."/>
            <person name="Guenther M."/>
            <person name="Grumaz C."/>
            <person name="Rupp S."/>
            <person name="Zibek S."/>
            <person name="Sohn K."/>
        </authorList>
    </citation>
    <scope>NUCLEOTIDE SEQUENCE [LARGE SCALE GENOMIC DNA]</scope>
    <source>
        <strain evidence="2 3">IGB-41</strain>
    </source>
</reference>
<accession>A0A0N0XL11</accession>
<dbReference type="Proteomes" id="UP000037939">
    <property type="component" value="Unassembled WGS sequence"/>
</dbReference>
<keyword evidence="1 2" id="KW-0808">Transferase</keyword>
<dbReference type="CDD" id="cd24050">
    <property type="entry name" value="ASKHA_NBD_ANMK"/>
    <property type="match status" value="1"/>
</dbReference>
<keyword evidence="1" id="KW-0067">ATP-binding</keyword>
<dbReference type="UniPathway" id="UPA00544"/>
<dbReference type="GO" id="GO:0005524">
    <property type="term" value="F:ATP binding"/>
    <property type="evidence" value="ECO:0007669"/>
    <property type="project" value="UniProtKB-UniRule"/>
</dbReference>
<dbReference type="Gene3D" id="3.30.420.40">
    <property type="match status" value="2"/>
</dbReference>
<dbReference type="GO" id="GO:0016301">
    <property type="term" value="F:kinase activity"/>
    <property type="evidence" value="ECO:0007669"/>
    <property type="project" value="UniProtKB-KW"/>
</dbReference>
<gene>
    <name evidence="1 2" type="primary">anmK</name>
    <name evidence="2" type="ORF">WG78_01325</name>
</gene>
<feature type="binding site" evidence="1">
    <location>
        <begin position="23"/>
        <end position="30"/>
    </location>
    <ligand>
        <name>ATP</name>
        <dbReference type="ChEBI" id="CHEBI:30616"/>
    </ligand>
</feature>
<organism evidence="2 3">
    <name type="scientific">Amantichitinum ursilacus</name>
    <dbReference type="NCBI Taxonomy" id="857265"/>
    <lineage>
        <taxon>Bacteria</taxon>
        <taxon>Pseudomonadati</taxon>
        <taxon>Pseudomonadota</taxon>
        <taxon>Betaproteobacteria</taxon>
        <taxon>Neisseriales</taxon>
        <taxon>Chitinibacteraceae</taxon>
        <taxon>Amantichitinum</taxon>
    </lineage>
</organism>
<evidence type="ECO:0000313" key="3">
    <source>
        <dbReference type="Proteomes" id="UP000037939"/>
    </source>
</evidence>
<dbReference type="GO" id="GO:0006040">
    <property type="term" value="P:amino sugar metabolic process"/>
    <property type="evidence" value="ECO:0007669"/>
    <property type="project" value="InterPro"/>
</dbReference>
<dbReference type="PANTHER" id="PTHR30605:SF0">
    <property type="entry name" value="ANHYDRO-N-ACETYLMURAMIC ACID KINASE"/>
    <property type="match status" value="1"/>
</dbReference>
<dbReference type="NCBIfam" id="NF007139">
    <property type="entry name" value="PRK09585.1-3"/>
    <property type="match status" value="1"/>
</dbReference>
<dbReference type="GO" id="GO:0009254">
    <property type="term" value="P:peptidoglycan turnover"/>
    <property type="evidence" value="ECO:0007669"/>
    <property type="project" value="UniProtKB-UniRule"/>
</dbReference>
<evidence type="ECO:0000313" key="2">
    <source>
        <dbReference type="EMBL" id="KPC55257.1"/>
    </source>
</evidence>
<comment type="function">
    <text evidence="1">Catalyzes the specific phosphorylation of 1,6-anhydro-N-acetylmuramic acid (anhMurNAc) with the simultaneous cleavage of the 1,6-anhydro ring, generating MurNAc-6-P. Is required for the utilization of anhMurNAc either imported from the medium or derived from its own cell wall murein, and thus plays a role in cell wall recycling.</text>
</comment>
<dbReference type="AlphaFoldDB" id="A0A0N0XL11"/>
<dbReference type="STRING" id="857265.WG78_01325"/>
<protein>
    <recommendedName>
        <fullName evidence="1">Anhydro-N-acetylmuramic acid kinase</fullName>
        <ecNumber evidence="1">2.7.1.170</ecNumber>
    </recommendedName>
    <alternativeName>
        <fullName evidence="1">AnhMurNAc kinase</fullName>
    </alternativeName>
</protein>
<name>A0A0N0XL11_9NEIS</name>
<keyword evidence="1" id="KW-0119">Carbohydrate metabolism</keyword>
<comment type="pathway">
    <text evidence="1">Cell wall biogenesis; peptidoglycan recycling.</text>
</comment>
<comment type="caution">
    <text evidence="2">The sequence shown here is derived from an EMBL/GenBank/DDBJ whole genome shotgun (WGS) entry which is preliminary data.</text>
</comment>
<dbReference type="UniPathway" id="UPA00343"/>
<dbReference type="GO" id="GO:0016773">
    <property type="term" value="F:phosphotransferase activity, alcohol group as acceptor"/>
    <property type="evidence" value="ECO:0007669"/>
    <property type="project" value="UniProtKB-UniRule"/>
</dbReference>
<proteinExistence type="inferred from homology"/>
<dbReference type="GO" id="GO:0097175">
    <property type="term" value="P:1,6-anhydro-N-acetyl-beta-muramic acid catabolic process"/>
    <property type="evidence" value="ECO:0007669"/>
    <property type="project" value="UniProtKB-UniRule"/>
</dbReference>
<sequence>MSAIPSVNLTATPRDLYIGLMTGTSLDGIDAVLVDLTDATPQLLGAQAMPLPIELRQQLMQLQAAAPDELHHACLAGNALARAYAIAVEQLLAQSSVAPAEIRAIGNHGQTVRHRPELGYTVQLGNHALLAELTGITVVGDFRSRDVAAGGQGAPLVPAFHQAIFGQTGEPCVIANVGGIANITLLDGAGGIKGFDTGPGNVLMDSWIHQHQGHSYDADGAWAASGKVLPELLAQWLQLPYFAQVPPKSTGRDLFHADWLRDQVWANAYAPVDVQATLCALTAQTLADEIARHGPGARAVYLCGGGAHNHTLREMLATRLPGVRVGTTALLGVDPDWVEAYAFAWLAWCCLNGQPGNLPNVTGAQGYRILGAIYPA</sequence>
<dbReference type="InterPro" id="IPR005338">
    <property type="entry name" value="Anhydro_N_Ac-Mur_kinase"/>
</dbReference>
<dbReference type="InterPro" id="IPR043129">
    <property type="entry name" value="ATPase_NBD"/>
</dbReference>
<comment type="catalytic activity">
    <reaction evidence="1">
        <text>1,6-anhydro-N-acetyl-beta-muramate + ATP + H2O = N-acetyl-D-muramate 6-phosphate + ADP + H(+)</text>
        <dbReference type="Rhea" id="RHEA:24952"/>
        <dbReference type="ChEBI" id="CHEBI:15377"/>
        <dbReference type="ChEBI" id="CHEBI:15378"/>
        <dbReference type="ChEBI" id="CHEBI:30616"/>
        <dbReference type="ChEBI" id="CHEBI:58690"/>
        <dbReference type="ChEBI" id="CHEBI:58722"/>
        <dbReference type="ChEBI" id="CHEBI:456216"/>
        <dbReference type="EC" id="2.7.1.170"/>
    </reaction>
</comment>
<comment type="pathway">
    <text evidence="1">Amino-sugar metabolism; 1,6-anhydro-N-acetylmuramate degradation.</text>
</comment>